<evidence type="ECO:0000256" key="12">
    <source>
        <dbReference type="ARBA" id="ARBA00023012"/>
    </source>
</evidence>
<dbReference type="CDD" id="cd16917">
    <property type="entry name" value="HATPase_UhpB-NarQ-NarX-like"/>
    <property type="match status" value="1"/>
</dbReference>
<dbReference type="Proteomes" id="UP000007882">
    <property type="component" value="Chromosome"/>
</dbReference>
<evidence type="ECO:0000256" key="8">
    <source>
        <dbReference type="ARBA" id="ARBA00022679"/>
    </source>
</evidence>
<dbReference type="InterPro" id="IPR017205">
    <property type="entry name" value="Sig_transdc_His_kinase_ChrS"/>
</dbReference>
<dbReference type="EMBL" id="AP012319">
    <property type="protein sequence ID" value="BAL89700.1"/>
    <property type="molecule type" value="Genomic_DNA"/>
</dbReference>
<dbReference type="GO" id="GO:0016020">
    <property type="term" value="C:membrane"/>
    <property type="evidence" value="ECO:0007669"/>
    <property type="project" value="InterPro"/>
</dbReference>
<dbReference type="GO" id="GO:0046983">
    <property type="term" value="F:protein dimerization activity"/>
    <property type="evidence" value="ECO:0007669"/>
    <property type="project" value="InterPro"/>
</dbReference>
<dbReference type="AlphaFoldDB" id="I0H9L3"/>
<dbReference type="GO" id="GO:0046872">
    <property type="term" value="F:metal ion binding"/>
    <property type="evidence" value="ECO:0007669"/>
    <property type="project" value="UniProtKB-KW"/>
</dbReference>
<name>I0H9L3_ACTM4</name>
<dbReference type="InterPro" id="IPR004358">
    <property type="entry name" value="Sig_transdc_His_kin-like_C"/>
</dbReference>
<dbReference type="PATRIC" id="fig|512565.3.peg.4462"/>
<comment type="subcellular location">
    <subcellularLocation>
        <location evidence="3">Cytoplasm</location>
    </subcellularLocation>
</comment>
<comment type="function">
    <text evidence="14">Member of the two-component regulatory system NreB/NreC involved in the control of dissimilatory nitrate/nitrite reduction in response to oxygen. NreB functions as a direct oxygen sensor histidine kinase which is autophosphorylated, in the absence of oxygen, probably at the conserved histidine residue, and transfers its phosphate group probably to a conserved aspartate residue of NreC. NreB/NreC activates the expression of the nitrate (narGHJI) and nitrite (nir) reductase operons, as well as the putative nitrate transporter gene narT.</text>
</comment>
<keyword evidence="16" id="KW-1133">Transmembrane helix</keyword>
<keyword evidence="16" id="KW-0472">Membrane</keyword>
<evidence type="ECO:0000256" key="13">
    <source>
        <dbReference type="ARBA" id="ARBA00023014"/>
    </source>
</evidence>
<dbReference type="Gene3D" id="1.20.5.1930">
    <property type="match status" value="1"/>
</dbReference>
<keyword evidence="6" id="KW-0004">4Fe-4S</keyword>
<dbReference type="KEGG" id="ams:AMIS_44800"/>
<keyword evidence="16" id="KW-0812">Transmembrane</keyword>
<feature type="transmembrane region" description="Helical" evidence="16">
    <location>
        <begin position="138"/>
        <end position="159"/>
    </location>
</feature>
<reference evidence="18 19" key="1">
    <citation type="submission" date="2012-02" db="EMBL/GenBank/DDBJ databases">
        <title>Complete genome sequence of Actinoplanes missouriensis 431 (= NBRC 102363).</title>
        <authorList>
            <person name="Ohnishi Y."/>
            <person name="Ishikawa J."/>
            <person name="Sekine M."/>
            <person name="Hosoyama A."/>
            <person name="Harada T."/>
            <person name="Narita H."/>
            <person name="Hata T."/>
            <person name="Konno Y."/>
            <person name="Tutikane K."/>
            <person name="Fujita N."/>
            <person name="Horinouchi S."/>
            <person name="Hayakawa M."/>
        </authorList>
    </citation>
    <scope>NUCLEOTIDE SEQUENCE [LARGE SCALE GENOMIC DNA]</scope>
    <source>
        <strain evidence="19">ATCC 14538 / DSM 43046 / CBS 188.64 / JCM 3121 / NBRC 102363 / NCIMB 12654 / NRRL B-3342 / UNCC 431</strain>
    </source>
</reference>
<dbReference type="Gene3D" id="3.30.565.10">
    <property type="entry name" value="Histidine kinase-like ATPase, C-terminal domain"/>
    <property type="match status" value="1"/>
</dbReference>
<keyword evidence="7" id="KW-0963">Cytoplasm</keyword>
<dbReference type="InterPro" id="IPR011712">
    <property type="entry name" value="Sig_transdc_His_kin_sub3_dim/P"/>
</dbReference>
<evidence type="ECO:0000313" key="19">
    <source>
        <dbReference type="Proteomes" id="UP000007882"/>
    </source>
</evidence>
<dbReference type="PRINTS" id="PR00344">
    <property type="entry name" value="BCTRLSENSOR"/>
</dbReference>
<dbReference type="PANTHER" id="PTHR24421:SF62">
    <property type="entry name" value="SENSORY TRANSDUCTION HISTIDINE KINASE"/>
    <property type="match status" value="1"/>
</dbReference>
<keyword evidence="12" id="KW-0902">Two-component regulatory system</keyword>
<dbReference type="eggNOG" id="COG4585">
    <property type="taxonomic scope" value="Bacteria"/>
</dbReference>
<evidence type="ECO:0000256" key="10">
    <source>
        <dbReference type="ARBA" id="ARBA00022777"/>
    </source>
</evidence>
<dbReference type="GO" id="GO:0000155">
    <property type="term" value="F:phosphorelay sensor kinase activity"/>
    <property type="evidence" value="ECO:0007669"/>
    <property type="project" value="InterPro"/>
</dbReference>
<dbReference type="PIRSF" id="PIRSF037434">
    <property type="entry name" value="STHK_ChrS"/>
    <property type="match status" value="1"/>
</dbReference>
<sequence length="403" mass="43501">MPTIHRMPTMDTSRSSEPPRLLVTAVPYGVLALLTVYLLADWRANAGSLLLCAAAAGWMAGMFVRRLPYPAMMFCGLLAITLLLVLREPAFGFFTTAAYIYAFAFLPWPGRVPAIAAVAVVAGIAQASSFDKSDAGDYTLAAVIIALNVLIMTVMAWVLRLDERNSDELSRANALLRASLEENTALHARLLAQAREAGVLEERQRMAREIHDTVAQGLTGIITQLQAAEQRHEVPDEWRRPFDAITGLARQSLTEARRSVDALRPEQLETARLADALTGVAERWTALHHLPVRVTTTGTPLPLPADAEFALLRTAQEALANVAKHAGATRAGVTLSYLEHEVALDVLDDGTGFDPSSLKDGSYGLTIMRQRVEAFGGTLQIESEPGAGTGVSARVPVRGVSDE</sequence>
<dbReference type="InterPro" id="IPR050482">
    <property type="entry name" value="Sensor_HK_TwoCompSys"/>
</dbReference>
<dbReference type="PROSITE" id="PS50109">
    <property type="entry name" value="HIS_KIN"/>
    <property type="match status" value="1"/>
</dbReference>
<keyword evidence="9" id="KW-0479">Metal-binding</keyword>
<protein>
    <recommendedName>
        <fullName evidence="5">Oxygen sensor histidine kinase NreB</fullName>
        <ecNumber evidence="4">2.7.13.3</ecNumber>
    </recommendedName>
    <alternativeName>
        <fullName evidence="15">Nitrogen regulation protein B</fullName>
    </alternativeName>
</protein>
<evidence type="ECO:0000256" key="16">
    <source>
        <dbReference type="SAM" id="Phobius"/>
    </source>
</evidence>
<proteinExistence type="predicted"/>
<organism evidence="18 19">
    <name type="scientific">Actinoplanes missouriensis (strain ATCC 14538 / DSM 43046 / CBS 188.64 / JCM 3121 / NBRC 102363 / NCIMB 12654 / NRRL B-3342 / UNCC 431)</name>
    <dbReference type="NCBI Taxonomy" id="512565"/>
    <lineage>
        <taxon>Bacteria</taxon>
        <taxon>Bacillati</taxon>
        <taxon>Actinomycetota</taxon>
        <taxon>Actinomycetes</taxon>
        <taxon>Micromonosporales</taxon>
        <taxon>Micromonosporaceae</taxon>
        <taxon>Actinoplanes</taxon>
    </lineage>
</organism>
<evidence type="ECO:0000256" key="14">
    <source>
        <dbReference type="ARBA" id="ARBA00024827"/>
    </source>
</evidence>
<dbReference type="STRING" id="512565.AMIS_44800"/>
<keyword evidence="19" id="KW-1185">Reference proteome</keyword>
<evidence type="ECO:0000256" key="15">
    <source>
        <dbReference type="ARBA" id="ARBA00030800"/>
    </source>
</evidence>
<feature type="transmembrane region" description="Helical" evidence="16">
    <location>
        <begin position="108"/>
        <end position="126"/>
    </location>
</feature>
<dbReference type="EC" id="2.7.13.3" evidence="4"/>
<dbReference type="Pfam" id="PF07730">
    <property type="entry name" value="HisKA_3"/>
    <property type="match status" value="1"/>
</dbReference>
<evidence type="ECO:0000256" key="3">
    <source>
        <dbReference type="ARBA" id="ARBA00004496"/>
    </source>
</evidence>
<keyword evidence="10 18" id="KW-0418">Kinase</keyword>
<evidence type="ECO:0000313" key="18">
    <source>
        <dbReference type="EMBL" id="BAL89700.1"/>
    </source>
</evidence>
<evidence type="ECO:0000256" key="1">
    <source>
        <dbReference type="ARBA" id="ARBA00000085"/>
    </source>
</evidence>
<keyword evidence="13" id="KW-0411">Iron-sulfur</keyword>
<dbReference type="InterPro" id="IPR003594">
    <property type="entry name" value="HATPase_dom"/>
</dbReference>
<dbReference type="HOGENOM" id="CLU_000445_20_15_11"/>
<evidence type="ECO:0000256" key="4">
    <source>
        <dbReference type="ARBA" id="ARBA00012438"/>
    </source>
</evidence>
<dbReference type="InterPro" id="IPR005467">
    <property type="entry name" value="His_kinase_dom"/>
</dbReference>
<comment type="catalytic activity">
    <reaction evidence="1">
        <text>ATP + protein L-histidine = ADP + protein N-phospho-L-histidine.</text>
        <dbReference type="EC" id="2.7.13.3"/>
    </reaction>
</comment>
<dbReference type="GO" id="GO:0005737">
    <property type="term" value="C:cytoplasm"/>
    <property type="evidence" value="ECO:0007669"/>
    <property type="project" value="UniProtKB-SubCell"/>
</dbReference>
<evidence type="ECO:0000256" key="7">
    <source>
        <dbReference type="ARBA" id="ARBA00022490"/>
    </source>
</evidence>
<dbReference type="Pfam" id="PF02518">
    <property type="entry name" value="HATPase_c"/>
    <property type="match status" value="1"/>
</dbReference>
<accession>I0H9L3</accession>
<feature type="domain" description="Histidine kinase" evidence="17">
    <location>
        <begin position="311"/>
        <end position="399"/>
    </location>
</feature>
<evidence type="ECO:0000256" key="9">
    <source>
        <dbReference type="ARBA" id="ARBA00022723"/>
    </source>
</evidence>
<keyword evidence="8" id="KW-0808">Transferase</keyword>
<dbReference type="PANTHER" id="PTHR24421">
    <property type="entry name" value="NITRATE/NITRITE SENSOR PROTEIN NARX-RELATED"/>
    <property type="match status" value="1"/>
</dbReference>
<evidence type="ECO:0000256" key="6">
    <source>
        <dbReference type="ARBA" id="ARBA00022485"/>
    </source>
</evidence>
<evidence type="ECO:0000256" key="2">
    <source>
        <dbReference type="ARBA" id="ARBA00001966"/>
    </source>
</evidence>
<dbReference type="SMART" id="SM00387">
    <property type="entry name" value="HATPase_c"/>
    <property type="match status" value="1"/>
</dbReference>
<evidence type="ECO:0000256" key="5">
    <source>
        <dbReference type="ARBA" id="ARBA00017322"/>
    </source>
</evidence>
<evidence type="ECO:0000259" key="17">
    <source>
        <dbReference type="PROSITE" id="PS50109"/>
    </source>
</evidence>
<comment type="cofactor">
    <cofactor evidence="2">
        <name>[4Fe-4S] cluster</name>
        <dbReference type="ChEBI" id="CHEBI:49883"/>
    </cofactor>
</comment>
<feature type="transmembrane region" description="Helical" evidence="16">
    <location>
        <begin position="21"/>
        <end position="40"/>
    </location>
</feature>
<dbReference type="InterPro" id="IPR036890">
    <property type="entry name" value="HATPase_C_sf"/>
</dbReference>
<keyword evidence="11" id="KW-0408">Iron</keyword>
<gene>
    <name evidence="18" type="ordered locus">AMIS_44800</name>
</gene>
<evidence type="ECO:0000256" key="11">
    <source>
        <dbReference type="ARBA" id="ARBA00023004"/>
    </source>
</evidence>
<dbReference type="SUPFAM" id="SSF55874">
    <property type="entry name" value="ATPase domain of HSP90 chaperone/DNA topoisomerase II/histidine kinase"/>
    <property type="match status" value="1"/>
</dbReference>
<dbReference type="GO" id="GO:0051539">
    <property type="term" value="F:4 iron, 4 sulfur cluster binding"/>
    <property type="evidence" value="ECO:0007669"/>
    <property type="project" value="UniProtKB-KW"/>
</dbReference>